<keyword evidence="1" id="KW-0812">Transmembrane</keyword>
<dbReference type="EMBL" id="ASWH01000001">
    <property type="protein sequence ID" value="EOW83120.1"/>
    <property type="molecule type" value="Genomic_DNA"/>
</dbReference>
<feature type="transmembrane region" description="Helical" evidence="1">
    <location>
        <begin position="12"/>
        <end position="33"/>
    </location>
</feature>
<evidence type="ECO:0000313" key="2">
    <source>
        <dbReference type="EMBL" id="EOI57306.1"/>
    </source>
</evidence>
<dbReference type="Proteomes" id="UP000013750">
    <property type="component" value="Unassembled WGS sequence"/>
</dbReference>
<keyword evidence="5" id="KW-1185">Reference proteome</keyword>
<dbReference type="EMBL" id="AJDQ01000006">
    <property type="protein sequence ID" value="EOI57306.1"/>
    <property type="molecule type" value="Genomic_DNA"/>
</dbReference>
<keyword evidence="1" id="KW-0472">Membrane</keyword>
<dbReference type="OrthoDB" id="2031927at2"/>
<dbReference type="HOGENOM" id="CLU_1093145_0_0_9"/>
<dbReference type="PATRIC" id="fig|1158614.3.peg.1535"/>
<evidence type="ECO:0000256" key="1">
    <source>
        <dbReference type="SAM" id="Phobius"/>
    </source>
</evidence>
<evidence type="ECO:0000313" key="5">
    <source>
        <dbReference type="Proteomes" id="UP000014160"/>
    </source>
</evidence>
<organism evidence="2 4">
    <name type="scientific">Enterococcus gilvus ATCC BAA-350</name>
    <dbReference type="NCBI Taxonomy" id="1158614"/>
    <lineage>
        <taxon>Bacteria</taxon>
        <taxon>Bacillati</taxon>
        <taxon>Bacillota</taxon>
        <taxon>Bacilli</taxon>
        <taxon>Lactobacillales</taxon>
        <taxon>Enterococcaceae</taxon>
        <taxon>Enterococcus</taxon>
    </lineage>
</organism>
<gene>
    <name evidence="3" type="ORF">I592_02447</name>
    <name evidence="2" type="ORF">UKC_01520</name>
</gene>
<proteinExistence type="predicted"/>
<evidence type="ECO:0000313" key="3">
    <source>
        <dbReference type="EMBL" id="EOW83120.1"/>
    </source>
</evidence>
<reference evidence="3 5" key="2">
    <citation type="submission" date="2013-03" db="EMBL/GenBank/DDBJ databases">
        <title>The Genome Sequence of Enterococcus gilvus ATCC BAA-350 (PacBio/Illumina hybrid assembly).</title>
        <authorList>
            <consortium name="The Broad Institute Genomics Platform"/>
            <consortium name="The Broad Institute Genome Sequencing Center for Infectious Disease"/>
            <person name="Earl A."/>
            <person name="Russ C."/>
            <person name="Gilmore M."/>
            <person name="Surin D."/>
            <person name="Walker B."/>
            <person name="Young S."/>
            <person name="Zeng Q."/>
            <person name="Gargeya S."/>
            <person name="Fitzgerald M."/>
            <person name="Haas B."/>
            <person name="Abouelleil A."/>
            <person name="Allen A.W."/>
            <person name="Alvarado L."/>
            <person name="Arachchi H.M."/>
            <person name="Berlin A.M."/>
            <person name="Chapman S.B."/>
            <person name="Gainer-Dewar J."/>
            <person name="Goldberg J."/>
            <person name="Griggs A."/>
            <person name="Gujja S."/>
            <person name="Hansen M."/>
            <person name="Howarth C."/>
            <person name="Imamovic A."/>
            <person name="Ireland A."/>
            <person name="Larimer J."/>
            <person name="McCowan C."/>
            <person name="Murphy C."/>
            <person name="Pearson M."/>
            <person name="Poon T.W."/>
            <person name="Priest M."/>
            <person name="Roberts A."/>
            <person name="Saif S."/>
            <person name="Shea T."/>
            <person name="Sisk P."/>
            <person name="Sykes S."/>
            <person name="Wortman J."/>
            <person name="Nusbaum C."/>
            <person name="Birren B."/>
        </authorList>
    </citation>
    <scope>NUCLEOTIDE SEQUENCE [LARGE SCALE GENOMIC DNA]</scope>
    <source>
        <strain evidence="3 5">ATCC BAA-350</strain>
    </source>
</reference>
<dbReference type="AlphaFoldDB" id="R2VI33"/>
<dbReference type="eggNOG" id="ENOG50343GG">
    <property type="taxonomic scope" value="Bacteria"/>
</dbReference>
<keyword evidence="1" id="KW-1133">Transmembrane helix</keyword>
<feature type="transmembrane region" description="Helical" evidence="1">
    <location>
        <begin position="222"/>
        <end position="242"/>
    </location>
</feature>
<comment type="caution">
    <text evidence="2">The sequence shown here is derived from an EMBL/GenBank/DDBJ whole genome shotgun (WGS) entry which is preliminary data.</text>
</comment>
<protein>
    <submittedName>
        <fullName evidence="2">Uncharacterized protein</fullName>
    </submittedName>
</protein>
<dbReference type="Proteomes" id="UP000014160">
    <property type="component" value="Unassembled WGS sequence"/>
</dbReference>
<name>R2VI33_9ENTE</name>
<evidence type="ECO:0000313" key="4">
    <source>
        <dbReference type="Proteomes" id="UP000013750"/>
    </source>
</evidence>
<sequence>MGQIEVTKREIILCIAITAVLIGVGFLLSGKVLESSTDKERIYNTAVKTKTKEDFDYSLETEQGHLISEGKFTAVEPVTFSELDQKFSYVCKTREVYTMHTRQVPQYDSKGNLTGYTTEFYWTWDYAGSEKKITKHLKFYNHNFKTDKFRLISTKNYGGYRYETSHIRYFYDVVPKSFRASFIAKASRDGLVPSFGKRIELSNRTLIDQIEYGKSISRKSAIYFWVLWTILIILVNVVFVVLDNRYLNS</sequence>
<dbReference type="RefSeq" id="WP_010779937.1">
    <property type="nucleotide sequence ID" value="NZ_ASWH01000001.1"/>
</dbReference>
<reference evidence="2 4" key="1">
    <citation type="submission" date="2013-02" db="EMBL/GenBank/DDBJ databases">
        <title>The Genome Sequence of Enterococcus gilvus ATCC BAA-350.</title>
        <authorList>
            <consortium name="The Broad Institute Genome Sequencing Platform"/>
            <consortium name="The Broad Institute Genome Sequencing Center for Infectious Disease"/>
            <person name="Earl A.M."/>
            <person name="Gilmore M.S."/>
            <person name="Lebreton F."/>
            <person name="Walker B."/>
            <person name="Young S.K."/>
            <person name="Zeng Q."/>
            <person name="Gargeya S."/>
            <person name="Fitzgerald M."/>
            <person name="Haas B."/>
            <person name="Abouelleil A."/>
            <person name="Alvarado L."/>
            <person name="Arachchi H.M."/>
            <person name="Berlin A.M."/>
            <person name="Chapman S.B."/>
            <person name="Dewar J."/>
            <person name="Goldberg J."/>
            <person name="Griggs A."/>
            <person name="Gujja S."/>
            <person name="Hansen M."/>
            <person name="Howarth C."/>
            <person name="Imamovic A."/>
            <person name="Larimer J."/>
            <person name="McCowan C."/>
            <person name="Murphy C."/>
            <person name="Neiman D."/>
            <person name="Pearson M."/>
            <person name="Priest M."/>
            <person name="Roberts A."/>
            <person name="Saif S."/>
            <person name="Shea T."/>
            <person name="Sisk P."/>
            <person name="Sykes S."/>
            <person name="Wortman J."/>
            <person name="Nusbaum C."/>
            <person name="Birren B."/>
        </authorList>
    </citation>
    <scope>NUCLEOTIDE SEQUENCE [LARGE SCALE GENOMIC DNA]</scope>
    <source>
        <strain evidence="2 4">ATCC BAA-350</strain>
    </source>
</reference>
<accession>R2VI33</accession>